<evidence type="ECO:0000256" key="1">
    <source>
        <dbReference type="ARBA" id="ARBA00022737"/>
    </source>
</evidence>
<dbReference type="SUPFAM" id="SSF54001">
    <property type="entry name" value="Cysteine proteinases"/>
    <property type="match status" value="1"/>
</dbReference>
<dbReference type="Gene3D" id="3.10.620.30">
    <property type="match status" value="1"/>
</dbReference>
<dbReference type="Gene3D" id="1.25.40.10">
    <property type="entry name" value="Tetratricopeptide repeat domain"/>
    <property type="match status" value="2"/>
</dbReference>
<protein>
    <submittedName>
        <fullName evidence="6">DUF3857 domain-containing protein</fullName>
    </submittedName>
</protein>
<evidence type="ECO:0000313" key="7">
    <source>
        <dbReference type="Proteomes" id="UP001596391"/>
    </source>
</evidence>
<evidence type="ECO:0000256" key="3">
    <source>
        <dbReference type="SAM" id="SignalP"/>
    </source>
</evidence>
<dbReference type="Gene3D" id="2.60.40.3140">
    <property type="match status" value="1"/>
</dbReference>
<keyword evidence="2" id="KW-0802">TPR repeat</keyword>
<keyword evidence="3" id="KW-0732">Signal</keyword>
<evidence type="ECO:0000259" key="5">
    <source>
        <dbReference type="Pfam" id="PF12969"/>
    </source>
</evidence>
<reference evidence="7" key="1">
    <citation type="journal article" date="2019" name="Int. J. Syst. Evol. Microbiol.">
        <title>The Global Catalogue of Microorganisms (GCM) 10K type strain sequencing project: providing services to taxonomists for standard genome sequencing and annotation.</title>
        <authorList>
            <consortium name="The Broad Institute Genomics Platform"/>
            <consortium name="The Broad Institute Genome Sequencing Center for Infectious Disease"/>
            <person name="Wu L."/>
            <person name="Ma J."/>
        </authorList>
    </citation>
    <scope>NUCLEOTIDE SEQUENCE [LARGE SCALE GENOMIC DNA]</scope>
    <source>
        <strain evidence="7">CGMCC 1.16026</strain>
    </source>
</reference>
<dbReference type="Pfam" id="PF01841">
    <property type="entry name" value="Transglut_core"/>
    <property type="match status" value="1"/>
</dbReference>
<dbReference type="SUPFAM" id="SSF48452">
    <property type="entry name" value="TPR-like"/>
    <property type="match status" value="2"/>
</dbReference>
<dbReference type="EMBL" id="JBHSWI010000001">
    <property type="protein sequence ID" value="MFC6645270.1"/>
    <property type="molecule type" value="Genomic_DNA"/>
</dbReference>
<proteinExistence type="predicted"/>
<dbReference type="PANTHER" id="PTHR45586:SF1">
    <property type="entry name" value="LIPOPOLYSACCHARIDE ASSEMBLY PROTEIN B"/>
    <property type="match status" value="1"/>
</dbReference>
<comment type="caution">
    <text evidence="6">The sequence shown here is derived from an EMBL/GenBank/DDBJ whole genome shotgun (WGS) entry which is preliminary data.</text>
</comment>
<accession>A0ABW1Z8F6</accession>
<dbReference type="InterPro" id="IPR038765">
    <property type="entry name" value="Papain-like_cys_pep_sf"/>
</dbReference>
<dbReference type="RefSeq" id="WP_263371649.1">
    <property type="nucleotide sequence ID" value="NZ_JAGSYD010000003.1"/>
</dbReference>
<gene>
    <name evidence="6" type="ORF">ACFQBQ_06640</name>
</gene>
<dbReference type="Proteomes" id="UP001596391">
    <property type="component" value="Unassembled WGS sequence"/>
</dbReference>
<name>A0ABW1Z8F6_9BACT</name>
<feature type="signal peptide" evidence="3">
    <location>
        <begin position="1"/>
        <end position="22"/>
    </location>
</feature>
<organism evidence="6 7">
    <name type="scientific">Granulicella cerasi</name>
    <dbReference type="NCBI Taxonomy" id="741063"/>
    <lineage>
        <taxon>Bacteria</taxon>
        <taxon>Pseudomonadati</taxon>
        <taxon>Acidobacteriota</taxon>
        <taxon>Terriglobia</taxon>
        <taxon>Terriglobales</taxon>
        <taxon>Acidobacteriaceae</taxon>
        <taxon>Granulicella</taxon>
    </lineage>
</organism>
<dbReference type="InterPro" id="IPR002931">
    <property type="entry name" value="Transglutaminase-like"/>
</dbReference>
<dbReference type="PANTHER" id="PTHR45586">
    <property type="entry name" value="TPR REPEAT-CONTAINING PROTEIN PA4667"/>
    <property type="match status" value="1"/>
</dbReference>
<evidence type="ECO:0000259" key="4">
    <source>
        <dbReference type="Pfam" id="PF01841"/>
    </source>
</evidence>
<dbReference type="InterPro" id="IPR019734">
    <property type="entry name" value="TPR_rpt"/>
</dbReference>
<dbReference type="InterPro" id="IPR051012">
    <property type="entry name" value="CellSynth/LPSAsmb/PSIAsmb"/>
</dbReference>
<dbReference type="InterPro" id="IPR011990">
    <property type="entry name" value="TPR-like_helical_dom_sf"/>
</dbReference>
<keyword evidence="7" id="KW-1185">Reference proteome</keyword>
<feature type="chain" id="PRO_5045889533" evidence="3">
    <location>
        <begin position="23"/>
        <end position="1390"/>
    </location>
</feature>
<dbReference type="PROSITE" id="PS51257">
    <property type="entry name" value="PROKAR_LIPOPROTEIN"/>
    <property type="match status" value="1"/>
</dbReference>
<evidence type="ECO:0000256" key="2">
    <source>
        <dbReference type="ARBA" id="ARBA00022803"/>
    </source>
</evidence>
<dbReference type="SMART" id="SM00028">
    <property type="entry name" value="TPR"/>
    <property type="match status" value="3"/>
</dbReference>
<feature type="domain" description="Transglutaminase-like" evidence="4">
    <location>
        <begin position="293"/>
        <end position="362"/>
    </location>
</feature>
<keyword evidence="1" id="KW-0677">Repeat</keyword>
<sequence length="1390" mass="151492">MLRFYPVAAVALLSSSCLVLQAQSTPSAKLGGPVFSATVAELRAASAAAAVTPDWDAQILLEESRYRFAADGTRVTEHRRVFRIDAQEAVKGWSEISQEWDPWFEKPSQLRARVLTPDGRFIELDQKTITDAPVKADDSETFSSEHVRRAPLPAISVGTIVEEVETSEEKVPYFAPGGNYQFSVRLGIPVATSRLIVEAPVGKHIQVKLPADVKVSAASEDVAGIHRMTYEATALAATFNSDINLNSNESVRPHIFFSTGASWEAMAVGYAALSEPQIVLEDVKSALPASLPTERTAKIAAVLAALHKSVRYTGVEFGSAKLTPQRPAETLKRHYGDCKDKSTMLVAMLRAVGVPAHLALLSVEGGEDVQEDQPGLTQFDHAIVYVPAAGKEPAFWIDATAEYNALGNLPWSDHGRKALIIAPDTKALTLIPVAVPADSVLVESRDFELPQYGPSHVMEVSQTTGFIDAQYRSDYAGEDVGELHTQLERYANNTYLAKKLKRVSHGDAMNMQQPFALTLDMEKASRGLSGLTDSGAVAYANYATQRLPRWFRTKPEKLSPDASAEAKKDYTLATASRLKTYSFMPFRDERRVHVVAPEGFVARTLLPNKTTQLGKATLTEEYKSPQPNVIDAVLRFDSGPGTLTTEEALAMRSAVLELEKRDYIALFFDAPGERAKAAGDVKAELAAQRKMLTEHPAEALAHARLANTLMELGLVEESQAQARKAVELAPNEAICQVVLAYALERDSMGVRFGGSFDRPAALQAMKKAVELDPENDDFRFDLAVLYEFNARGIRYAKDADLASAVTTYRATIDKDKEKAAASTIDNMLYALYFAGRFQELNAELAKLPSNATRRSLAIASAVSEKGVRAGLESTARANDGTRERLQSLRSASSLLTQTTHYAEAAEVLNAGIEGDANAATLGRQVELYRHVKHVDAEPLKPSEPAYPVARLMTLMFRGNANRSDVEQLTSRDGYVSDREFSLDVDKSMYSADMIRIFARQSSMAPGVMADLIENNVTFKSTGDDATGWKVIVQISGSEPSHMFVAHEGYAYRVVCEDKDKVFCGNAVMKRIEHGDTKGAIAMLDWLRDLTHRGGGDDVLSGSLLPRFWTVGSTKEGANSTASMRLAAISLIASSVDAKPYLAEVSAAREKATGARQEDLDLLLAEAASGAEDAAVLRPAAERLLAAEPDSDTALRLYCRSYLLQNEGAELEKLLRARLEKKPDNIVLLRELSFALEHQKRWADACKVMQQITASDKAEARDWNGLAWLGVVSGNVTAADLKAAQQAVQLTKAPAFPELHTLACVYAMQGRVAEARDNVAKAMAAVNQTTPNSEVWLALGLIYEQYGEREAALGAYHHVVPNQFSLSTYMSPTAGYRLAQARIAALENAKS</sequence>
<dbReference type="InterPro" id="IPR024618">
    <property type="entry name" value="DUF3857"/>
</dbReference>
<evidence type="ECO:0000313" key="6">
    <source>
        <dbReference type="EMBL" id="MFC6645270.1"/>
    </source>
</evidence>
<dbReference type="Pfam" id="PF12969">
    <property type="entry name" value="DUF3857"/>
    <property type="match status" value="1"/>
</dbReference>
<feature type="domain" description="DUF3857" evidence="5">
    <location>
        <begin position="70"/>
        <end position="237"/>
    </location>
</feature>